<evidence type="ECO:0000256" key="8">
    <source>
        <dbReference type="ARBA" id="ARBA00023033"/>
    </source>
</evidence>
<dbReference type="eggNOG" id="KOG0157">
    <property type="taxonomic scope" value="Eukaryota"/>
</dbReference>
<dbReference type="GO" id="GO:0004497">
    <property type="term" value="F:monooxygenase activity"/>
    <property type="evidence" value="ECO:0007669"/>
    <property type="project" value="UniProtKB-KW"/>
</dbReference>
<feature type="signal peptide" evidence="10">
    <location>
        <begin position="1"/>
        <end position="16"/>
    </location>
</feature>
<comment type="pathway">
    <text evidence="2">Secondary metabolite biosynthesis.</text>
</comment>
<dbReference type="SUPFAM" id="SSF48264">
    <property type="entry name" value="Cytochrome P450"/>
    <property type="match status" value="1"/>
</dbReference>
<keyword evidence="8" id="KW-0503">Monooxygenase</keyword>
<dbReference type="InterPro" id="IPR036396">
    <property type="entry name" value="Cyt_P450_sf"/>
</dbReference>
<dbReference type="Pfam" id="PF00067">
    <property type="entry name" value="p450"/>
    <property type="match status" value="1"/>
</dbReference>
<evidence type="ECO:0000256" key="9">
    <source>
        <dbReference type="PIRSR" id="PIRSR602403-1"/>
    </source>
</evidence>
<accession>K2RU53</accession>
<dbReference type="AlphaFoldDB" id="K2RU53"/>
<evidence type="ECO:0000256" key="10">
    <source>
        <dbReference type="SAM" id="SignalP"/>
    </source>
</evidence>
<dbReference type="GO" id="GO:0005506">
    <property type="term" value="F:iron ion binding"/>
    <property type="evidence" value="ECO:0007669"/>
    <property type="project" value="InterPro"/>
</dbReference>
<dbReference type="InParanoid" id="K2RU53"/>
<evidence type="ECO:0000256" key="2">
    <source>
        <dbReference type="ARBA" id="ARBA00005179"/>
    </source>
</evidence>
<feature type="binding site" description="axial binding residue" evidence="9">
    <location>
        <position position="473"/>
    </location>
    <ligand>
        <name>heme</name>
        <dbReference type="ChEBI" id="CHEBI:30413"/>
    </ligand>
    <ligandPart>
        <name>Fe</name>
        <dbReference type="ChEBI" id="CHEBI:18248"/>
    </ligandPart>
</feature>
<evidence type="ECO:0000256" key="1">
    <source>
        <dbReference type="ARBA" id="ARBA00001971"/>
    </source>
</evidence>
<evidence type="ECO:0000256" key="5">
    <source>
        <dbReference type="ARBA" id="ARBA00022723"/>
    </source>
</evidence>
<dbReference type="PANTHER" id="PTHR24305">
    <property type="entry name" value="CYTOCHROME P450"/>
    <property type="match status" value="1"/>
</dbReference>
<dbReference type="GO" id="GO:0016705">
    <property type="term" value="F:oxidoreductase activity, acting on paired donors, with incorporation or reduction of molecular oxygen"/>
    <property type="evidence" value="ECO:0007669"/>
    <property type="project" value="InterPro"/>
</dbReference>
<comment type="similarity">
    <text evidence="3">Belongs to the cytochrome P450 family.</text>
</comment>
<comment type="cofactor">
    <cofactor evidence="1 9">
        <name>heme</name>
        <dbReference type="ChEBI" id="CHEBI:30413"/>
    </cofactor>
</comment>
<keyword evidence="4 9" id="KW-0349">Heme</keyword>
<sequence length="546" mass="59572">MLAMIAFFLAAAAVVAVPQPPGHEFIFGHAKLIGALAQKLPPRLHPQTYGLILQQKYGLSKAFYVDLWPFSPPWLIVTDPVLADQVSVKPSLPKFGQLKAILRPYIGVNNLVVQEGHEWKRWRTLFNPAFSAGALQQYVPALVDICRSFCDTLSNYARSGECFQLEPLAVNLTVEIIGHIILGSSFATSPDGKDYAKTLRDQVHWVAAGSDPGFAQLKNLNPWRAFKMRLNERSMDRAIKAVVLDRWTQIRDQSASASASAAAAATASIEKPKHAIDLALSSYANDKPAAATLDERFLRVLVDQMKTFIFAGHDTSSGTLCYAYWLLARHPRWLSAVRHELSAVLGPDAAARIAAQPALLNDLTIVAAVVKETLRLFPPASSVRTGTTTAPPIVDPETGATYPTDGFMVMNATFSLHRDPAYFPDPHAFRPERWMRSGRGGAREAEHGGAALPEPEKAHQHAWRAFEVGPRNCIGQELAVMEIKLILALTLGRFDIAPSYDAKREGGDEDGGGQFEYLGAPAYPVLLGTAKPNGGMPVRVVESLAL</sequence>
<proteinExistence type="inferred from homology"/>
<feature type="chain" id="PRO_5003864282" evidence="10">
    <location>
        <begin position="17"/>
        <end position="546"/>
    </location>
</feature>
<protein>
    <submittedName>
        <fullName evidence="11">Cytochrome P450</fullName>
    </submittedName>
</protein>
<dbReference type="Gene3D" id="1.10.630.10">
    <property type="entry name" value="Cytochrome P450"/>
    <property type="match status" value="1"/>
</dbReference>
<comment type="caution">
    <text evidence="11">The sequence shown here is derived from an EMBL/GenBank/DDBJ whole genome shotgun (WGS) entry which is preliminary data.</text>
</comment>
<evidence type="ECO:0000256" key="4">
    <source>
        <dbReference type="ARBA" id="ARBA00022617"/>
    </source>
</evidence>
<keyword evidence="7 9" id="KW-0408">Iron</keyword>
<keyword evidence="10" id="KW-0732">Signal</keyword>
<dbReference type="HOGENOM" id="CLU_020492_1_0_1"/>
<keyword evidence="6" id="KW-0560">Oxidoreductase</keyword>
<name>K2RU53_MACPH</name>
<dbReference type="PRINTS" id="PR00385">
    <property type="entry name" value="P450"/>
</dbReference>
<dbReference type="EMBL" id="AHHD01000283">
    <property type="protein sequence ID" value="EKG16252.1"/>
    <property type="molecule type" value="Genomic_DNA"/>
</dbReference>
<dbReference type="PANTHER" id="PTHR24305:SF107">
    <property type="entry name" value="P450, PUTATIVE (EUROFUNG)-RELATED"/>
    <property type="match status" value="1"/>
</dbReference>
<evidence type="ECO:0000313" key="11">
    <source>
        <dbReference type="EMBL" id="EKG16252.1"/>
    </source>
</evidence>
<dbReference type="OrthoDB" id="10029320at2759"/>
<dbReference type="STRING" id="1126212.K2RU53"/>
<dbReference type="PRINTS" id="PR00465">
    <property type="entry name" value="EP450IV"/>
</dbReference>
<dbReference type="InterPro" id="IPR050121">
    <property type="entry name" value="Cytochrome_P450_monoxygenase"/>
</dbReference>
<reference evidence="11 12" key="1">
    <citation type="journal article" date="2012" name="BMC Genomics">
        <title>Tools to kill: Genome of one of the most destructive plant pathogenic fungi Macrophomina phaseolina.</title>
        <authorList>
            <person name="Islam M.S."/>
            <person name="Haque M.S."/>
            <person name="Islam M.M."/>
            <person name="Emdad E.M."/>
            <person name="Halim A."/>
            <person name="Hossen Q.M.M."/>
            <person name="Hossain M.Z."/>
            <person name="Ahmed B."/>
            <person name="Rahim S."/>
            <person name="Rahman M.S."/>
            <person name="Alam M.M."/>
            <person name="Hou S."/>
            <person name="Wan X."/>
            <person name="Saito J.A."/>
            <person name="Alam M."/>
        </authorList>
    </citation>
    <scope>NUCLEOTIDE SEQUENCE [LARGE SCALE GENOMIC DNA]</scope>
    <source>
        <strain evidence="11 12">MS6</strain>
    </source>
</reference>
<dbReference type="InterPro" id="IPR001128">
    <property type="entry name" value="Cyt_P450"/>
</dbReference>
<dbReference type="InterPro" id="IPR002403">
    <property type="entry name" value="Cyt_P450_E_grp-IV"/>
</dbReference>
<gene>
    <name evidence="11" type="ORF">MPH_06565</name>
</gene>
<dbReference type="Proteomes" id="UP000007129">
    <property type="component" value="Unassembled WGS sequence"/>
</dbReference>
<evidence type="ECO:0000256" key="3">
    <source>
        <dbReference type="ARBA" id="ARBA00010617"/>
    </source>
</evidence>
<dbReference type="GO" id="GO:0020037">
    <property type="term" value="F:heme binding"/>
    <property type="evidence" value="ECO:0007669"/>
    <property type="project" value="InterPro"/>
</dbReference>
<keyword evidence="5 9" id="KW-0479">Metal-binding</keyword>
<evidence type="ECO:0000256" key="6">
    <source>
        <dbReference type="ARBA" id="ARBA00023002"/>
    </source>
</evidence>
<dbReference type="VEuPathDB" id="FungiDB:MPH_06565"/>
<evidence type="ECO:0000313" key="12">
    <source>
        <dbReference type="Proteomes" id="UP000007129"/>
    </source>
</evidence>
<organism evidence="11 12">
    <name type="scientific">Macrophomina phaseolina (strain MS6)</name>
    <name type="common">Charcoal rot fungus</name>
    <dbReference type="NCBI Taxonomy" id="1126212"/>
    <lineage>
        <taxon>Eukaryota</taxon>
        <taxon>Fungi</taxon>
        <taxon>Dikarya</taxon>
        <taxon>Ascomycota</taxon>
        <taxon>Pezizomycotina</taxon>
        <taxon>Dothideomycetes</taxon>
        <taxon>Dothideomycetes incertae sedis</taxon>
        <taxon>Botryosphaeriales</taxon>
        <taxon>Botryosphaeriaceae</taxon>
        <taxon>Macrophomina</taxon>
    </lineage>
</organism>
<evidence type="ECO:0000256" key="7">
    <source>
        <dbReference type="ARBA" id="ARBA00023004"/>
    </source>
</evidence>